<dbReference type="Proteomes" id="UP001501337">
    <property type="component" value="Unassembled WGS sequence"/>
</dbReference>
<comment type="caution">
    <text evidence="1">The sequence shown here is derived from an EMBL/GenBank/DDBJ whole genome shotgun (WGS) entry which is preliminary data.</text>
</comment>
<keyword evidence="2" id="KW-1185">Reference proteome</keyword>
<proteinExistence type="predicted"/>
<dbReference type="InterPro" id="IPR017143">
    <property type="entry name" value="UCP037225"/>
</dbReference>
<protein>
    <submittedName>
        <fullName evidence="1">CPXCG motif-containing cysteine-rich protein</fullName>
    </submittedName>
</protein>
<evidence type="ECO:0000313" key="1">
    <source>
        <dbReference type="EMBL" id="GAA3960785.1"/>
    </source>
</evidence>
<dbReference type="PIRSF" id="PIRSF037225">
    <property type="entry name" value="UCP037225"/>
    <property type="match status" value="1"/>
</dbReference>
<dbReference type="InterPro" id="IPR025990">
    <property type="entry name" value="zinc_ribbon_bacterial"/>
</dbReference>
<accession>A0ABP7P6Y7</accession>
<dbReference type="EMBL" id="BAABBO010000009">
    <property type="protein sequence ID" value="GAA3960785.1"/>
    <property type="molecule type" value="Genomic_DNA"/>
</dbReference>
<dbReference type="RefSeq" id="WP_344805595.1">
    <property type="nucleotide sequence ID" value="NZ_BAABBO010000009.1"/>
</dbReference>
<name>A0ABP7P6Y7_9GAMM</name>
<gene>
    <name evidence="1" type="ORF">GCM10022278_18590</name>
</gene>
<evidence type="ECO:0000313" key="2">
    <source>
        <dbReference type="Proteomes" id="UP001501337"/>
    </source>
</evidence>
<dbReference type="Pfam" id="PF14255">
    <property type="entry name" value="Zn_ribbon_21"/>
    <property type="match status" value="1"/>
</dbReference>
<organism evidence="1 2">
    <name type="scientific">Allohahella marinimesophila</name>
    <dbReference type="NCBI Taxonomy" id="1054972"/>
    <lineage>
        <taxon>Bacteria</taxon>
        <taxon>Pseudomonadati</taxon>
        <taxon>Pseudomonadota</taxon>
        <taxon>Gammaproteobacteria</taxon>
        <taxon>Oceanospirillales</taxon>
        <taxon>Hahellaceae</taxon>
        <taxon>Allohahella</taxon>
    </lineage>
</organism>
<sequence length="66" mass="7290">MPSVESALISCPNCGEMISVLVDTTDSGQDYVEDCQVCCRPIRMMAVCDEMGHLLRVEVSSEDDIY</sequence>
<reference evidence="2" key="1">
    <citation type="journal article" date="2019" name="Int. J. Syst. Evol. Microbiol.">
        <title>The Global Catalogue of Microorganisms (GCM) 10K type strain sequencing project: providing services to taxonomists for standard genome sequencing and annotation.</title>
        <authorList>
            <consortium name="The Broad Institute Genomics Platform"/>
            <consortium name="The Broad Institute Genome Sequencing Center for Infectious Disease"/>
            <person name="Wu L."/>
            <person name="Ma J."/>
        </authorList>
    </citation>
    <scope>NUCLEOTIDE SEQUENCE [LARGE SCALE GENOMIC DNA]</scope>
    <source>
        <strain evidence="2">JCM 17555</strain>
    </source>
</reference>